<accession>A0A034VBS7</accession>
<comment type="function">
    <text evidence="6">Component of the ESCRT-I complex, a regulator of vesicular trafficking process. Required for the sorting of endocytic ubiquitinated cargos into multivesicular bodies. May be involved in cell growth and differentiation.</text>
</comment>
<dbReference type="PROSITE" id="PS51314">
    <property type="entry name" value="VPS37_C"/>
    <property type="match status" value="1"/>
</dbReference>
<evidence type="ECO:0000256" key="9">
    <source>
        <dbReference type="SAM" id="MobiDB-lite"/>
    </source>
</evidence>
<dbReference type="GO" id="GO:0006623">
    <property type="term" value="P:protein targeting to vacuole"/>
    <property type="evidence" value="ECO:0007669"/>
    <property type="project" value="TreeGrafter"/>
</dbReference>
<evidence type="ECO:0000313" key="13">
    <source>
        <dbReference type="RefSeq" id="XP_011199587.1"/>
    </source>
</evidence>
<comment type="similarity">
    <text evidence="2">Belongs to the VPS37 family.</text>
</comment>
<gene>
    <name evidence="11" type="primary">VP37A</name>
    <name evidence="13" type="synonym">LOC105223543</name>
</gene>
<evidence type="ECO:0000256" key="8">
    <source>
        <dbReference type="SAM" id="Coils"/>
    </source>
</evidence>
<keyword evidence="12" id="KW-1185">Reference proteome</keyword>
<reference evidence="13" key="2">
    <citation type="submission" date="2025-04" db="UniProtKB">
        <authorList>
            <consortium name="RefSeq"/>
        </authorList>
    </citation>
    <scope>IDENTIFICATION</scope>
    <source>
        <strain evidence="13">Punador</strain>
    </source>
</reference>
<dbReference type="RefSeq" id="XP_011199587.1">
    <property type="nucleotide sequence ID" value="XM_011201285.3"/>
</dbReference>
<dbReference type="AlphaFoldDB" id="A0A034VBS7"/>
<reference evidence="11" key="1">
    <citation type="journal article" date="2014" name="BMC Genomics">
        <title>Characterizing the developmental transcriptome of the oriental fruit fly, Bactrocera dorsalis (Diptera: Tephritidae) through comparative genomic analysis with Drosophila melanogaster utilizing modENCODE datasets.</title>
        <authorList>
            <person name="Geib S.M."/>
            <person name="Calla B."/>
            <person name="Hall B."/>
            <person name="Hou S."/>
            <person name="Manoukis N.C."/>
        </authorList>
    </citation>
    <scope>NUCLEOTIDE SEQUENCE</scope>
    <source>
        <strain evidence="11">Punador</strain>
    </source>
</reference>
<keyword evidence="4" id="KW-0967">Endosome</keyword>
<evidence type="ECO:0000256" key="3">
    <source>
        <dbReference type="ARBA" id="ARBA00022448"/>
    </source>
</evidence>
<dbReference type="SUPFAM" id="SSF54495">
    <property type="entry name" value="UBC-like"/>
    <property type="match status" value="1"/>
</dbReference>
<organism evidence="11">
    <name type="scientific">Bactrocera dorsalis</name>
    <name type="common">Oriental fruit fly</name>
    <name type="synonym">Dacus dorsalis</name>
    <dbReference type="NCBI Taxonomy" id="27457"/>
    <lineage>
        <taxon>Eukaryota</taxon>
        <taxon>Metazoa</taxon>
        <taxon>Ecdysozoa</taxon>
        <taxon>Arthropoda</taxon>
        <taxon>Hexapoda</taxon>
        <taxon>Insecta</taxon>
        <taxon>Pterygota</taxon>
        <taxon>Neoptera</taxon>
        <taxon>Endopterygota</taxon>
        <taxon>Diptera</taxon>
        <taxon>Brachycera</taxon>
        <taxon>Muscomorpha</taxon>
        <taxon>Tephritoidea</taxon>
        <taxon>Tephritidae</taxon>
        <taxon>Bactrocera</taxon>
        <taxon>Bactrocera</taxon>
    </lineage>
</organism>
<evidence type="ECO:0000313" key="11">
    <source>
        <dbReference type="EMBL" id="JAC39018.1"/>
    </source>
</evidence>
<dbReference type="KEGG" id="bdr:105223543"/>
<evidence type="ECO:0000256" key="7">
    <source>
        <dbReference type="PROSITE-ProRule" id="PRU00646"/>
    </source>
</evidence>
<dbReference type="OMA" id="HPWCNEH"/>
<keyword evidence="5 7" id="KW-0653">Protein transport</keyword>
<keyword evidence="3 7" id="KW-0813">Transport</keyword>
<protein>
    <submittedName>
        <fullName evidence="11 13">Vacuolar protein sorting-associated protein 37A</fullName>
    </submittedName>
</protein>
<dbReference type="InterPro" id="IPR016135">
    <property type="entry name" value="UBQ-conjugating_enzyme/RWD"/>
</dbReference>
<dbReference type="PANTHER" id="PTHR13678">
    <property type="entry name" value="VACUOLAR PROTEIN SORTING-ASSOCIATED PROTEIN 37"/>
    <property type="match status" value="1"/>
</dbReference>
<sequence length="341" mass="38506">MKMLPRQQTAQQQQTQCKNLDFRKRQIDTLKVFNDNVVEVTEQEEYCIHFETSGRTLVLTVQLGVNFPNERPKIVISPTVQHHWVNAATGEVETAPGLLNYSPHSDLGRVVQAIIREFERFPPPIVNSGSPINIPTRAGNANATATPTSIAAKSLDSSNENSPLDSSKSCKLNESSLPNLSTLSLDELKQLDSDPQFFDDFIEEMSVVQHLNEELDSMINQVEIISRENESKETHLVELKRKLSDDVTALKNLGEKCDQLNKKYLKKSEEYAPQHIRELLQIAASNADSECDRHVEQFLNGKIDVQTFLNNYTHSKKVSAERKAKEERLGHQLTALERAAM</sequence>
<dbReference type="OrthoDB" id="10260857at2759"/>
<dbReference type="GO" id="GO:0043162">
    <property type="term" value="P:ubiquitin-dependent protein catabolic process via the multivesicular body sorting pathway"/>
    <property type="evidence" value="ECO:0007669"/>
    <property type="project" value="TreeGrafter"/>
</dbReference>
<evidence type="ECO:0000256" key="2">
    <source>
        <dbReference type="ARBA" id="ARBA00007617"/>
    </source>
</evidence>
<dbReference type="PANTHER" id="PTHR13678:SF25">
    <property type="entry name" value="EG:115C2.5 PROTEIN"/>
    <property type="match status" value="1"/>
</dbReference>
<dbReference type="GO" id="GO:0031902">
    <property type="term" value="C:late endosome membrane"/>
    <property type="evidence" value="ECO:0007669"/>
    <property type="project" value="UniProtKB-SubCell"/>
</dbReference>
<dbReference type="InterPro" id="IPR009851">
    <property type="entry name" value="Mod_r"/>
</dbReference>
<name>A0A034VBS7_BACDO</name>
<dbReference type="GO" id="GO:0006612">
    <property type="term" value="P:protein targeting to membrane"/>
    <property type="evidence" value="ECO:0007669"/>
    <property type="project" value="TreeGrafter"/>
</dbReference>
<feature type="region of interest" description="Disordered" evidence="9">
    <location>
        <begin position="154"/>
        <end position="173"/>
    </location>
</feature>
<evidence type="ECO:0000256" key="6">
    <source>
        <dbReference type="ARBA" id="ARBA00025010"/>
    </source>
</evidence>
<comment type="subcellular location">
    <subcellularLocation>
        <location evidence="1">Late endosome membrane</location>
        <topology evidence="1">Peripheral membrane protein</topology>
    </subcellularLocation>
</comment>
<dbReference type="Proteomes" id="UP001652620">
    <property type="component" value="Chromosome 4"/>
</dbReference>
<evidence type="ECO:0000256" key="1">
    <source>
        <dbReference type="ARBA" id="ARBA00004633"/>
    </source>
</evidence>
<dbReference type="EMBL" id="GAKP01019934">
    <property type="protein sequence ID" value="JAC39018.1"/>
    <property type="molecule type" value="Transcribed_RNA"/>
</dbReference>
<dbReference type="Pfam" id="PF07200">
    <property type="entry name" value="Mod_r"/>
    <property type="match status" value="1"/>
</dbReference>
<dbReference type="CDD" id="cd11685">
    <property type="entry name" value="UEV_TSG101-like"/>
    <property type="match status" value="1"/>
</dbReference>
<keyword evidence="8" id="KW-0175">Coiled coil</keyword>
<proteinExistence type="inferred from homology"/>
<dbReference type="GO" id="GO:0000813">
    <property type="term" value="C:ESCRT I complex"/>
    <property type="evidence" value="ECO:0007669"/>
    <property type="project" value="TreeGrafter"/>
</dbReference>
<feature type="coiled-coil region" evidence="8">
    <location>
        <begin position="208"/>
        <end position="270"/>
    </location>
</feature>
<evidence type="ECO:0000259" key="10">
    <source>
        <dbReference type="PROSITE" id="PS51314"/>
    </source>
</evidence>
<evidence type="ECO:0000256" key="4">
    <source>
        <dbReference type="ARBA" id="ARBA00022753"/>
    </source>
</evidence>
<feature type="domain" description="VPS37 C-terminal" evidence="10">
    <location>
        <begin position="254"/>
        <end position="341"/>
    </location>
</feature>
<evidence type="ECO:0000256" key="5">
    <source>
        <dbReference type="ARBA" id="ARBA00022927"/>
    </source>
</evidence>
<evidence type="ECO:0000313" key="12">
    <source>
        <dbReference type="Proteomes" id="UP001652620"/>
    </source>
</evidence>